<evidence type="ECO:0000313" key="2">
    <source>
        <dbReference type="Proteomes" id="UP000260782"/>
    </source>
</evidence>
<name>A0A3E2U234_9FIRM</name>
<accession>A0A3E2U234</accession>
<organism evidence="1 2">
    <name type="scientific">Faecalibacterium prausnitzii</name>
    <dbReference type="NCBI Taxonomy" id="853"/>
    <lineage>
        <taxon>Bacteria</taxon>
        <taxon>Bacillati</taxon>
        <taxon>Bacillota</taxon>
        <taxon>Clostridia</taxon>
        <taxon>Eubacteriales</taxon>
        <taxon>Oscillospiraceae</taxon>
        <taxon>Faecalibacterium</taxon>
    </lineage>
</organism>
<dbReference type="Gene3D" id="1.10.3790.10">
    <property type="entry name" value="NinB"/>
    <property type="match status" value="1"/>
</dbReference>
<evidence type="ECO:0000313" key="1">
    <source>
        <dbReference type="EMBL" id="RGB90237.1"/>
    </source>
</evidence>
<dbReference type="RefSeq" id="WP_117529347.1">
    <property type="nucleotide sequence ID" value="NZ_QVES01000001.1"/>
</dbReference>
<dbReference type="EMBL" id="QVES01000001">
    <property type="protein sequence ID" value="RGB90237.1"/>
    <property type="molecule type" value="Genomic_DNA"/>
</dbReference>
<comment type="caution">
    <text evidence="1">The sequence shown here is derived from an EMBL/GenBank/DDBJ whole genome shotgun (WGS) entry which is preliminary data.</text>
</comment>
<dbReference type="Proteomes" id="UP000260782">
    <property type="component" value="Unassembled WGS sequence"/>
</dbReference>
<gene>
    <name evidence="1" type="ORF">DWZ25_00155</name>
</gene>
<sequence>MASRVIGRLPVVYYPQTGKLEVENAGEFVEKQIYQRLDELAHGQPMHITLTVEPVNKARSTAQNSLMWALLTIMADHYNGGRTGGVTPEDCYLEMLEKYGAKVDYLEVPADALDILRGCYRLVHLVEILDNNRCTVKCTQGSSTFTTQEIKNMIDGIFDRLAEMGVSDPLVTAYWQEWSEP</sequence>
<dbReference type="AlphaFoldDB" id="A0A3E2U234"/>
<proteinExistence type="predicted"/>
<dbReference type="InterPro" id="IPR036619">
    <property type="entry name" value="NinB_sf"/>
</dbReference>
<reference evidence="1 2" key="1">
    <citation type="submission" date="2018-08" db="EMBL/GenBank/DDBJ databases">
        <title>A genome reference for cultivated species of the human gut microbiota.</title>
        <authorList>
            <person name="Zou Y."/>
            <person name="Xue W."/>
            <person name="Luo G."/>
        </authorList>
    </citation>
    <scope>NUCLEOTIDE SEQUENCE [LARGE SCALE GENOMIC DNA]</scope>
    <source>
        <strain evidence="1 2">AF31-14AC</strain>
    </source>
</reference>
<protein>
    <submittedName>
        <fullName evidence="1">Uncharacterized protein</fullName>
    </submittedName>
</protein>